<gene>
    <name evidence="7" type="ORF">SAMN04488060_2678</name>
</gene>
<feature type="transmembrane region" description="Helical" evidence="5">
    <location>
        <begin position="78"/>
        <end position="101"/>
    </location>
</feature>
<dbReference type="STRING" id="604088.SAMN04488060_2678"/>
<evidence type="ECO:0000313" key="8">
    <source>
        <dbReference type="Proteomes" id="UP000199331"/>
    </source>
</evidence>
<protein>
    <submittedName>
        <fullName evidence="7">PAP2 superfamily protein</fullName>
    </submittedName>
</protein>
<evidence type="ECO:0000256" key="1">
    <source>
        <dbReference type="ARBA" id="ARBA00004141"/>
    </source>
</evidence>
<keyword evidence="2 5" id="KW-0812">Transmembrane</keyword>
<proteinExistence type="predicted"/>
<accession>A0A1I5PVP8</accession>
<dbReference type="GO" id="GO:0016020">
    <property type="term" value="C:membrane"/>
    <property type="evidence" value="ECO:0007669"/>
    <property type="project" value="UniProtKB-SubCell"/>
</dbReference>
<dbReference type="Pfam" id="PF14378">
    <property type="entry name" value="PAP2_3"/>
    <property type="match status" value="1"/>
</dbReference>
<evidence type="ECO:0000259" key="6">
    <source>
        <dbReference type="Pfam" id="PF14378"/>
    </source>
</evidence>
<feature type="transmembrane region" description="Helical" evidence="5">
    <location>
        <begin position="236"/>
        <end position="258"/>
    </location>
</feature>
<keyword evidence="8" id="KW-1185">Reference proteome</keyword>
<comment type="subcellular location">
    <subcellularLocation>
        <location evidence="1">Membrane</location>
        <topology evidence="1">Multi-pass membrane protein</topology>
    </subcellularLocation>
</comment>
<feature type="transmembrane region" description="Helical" evidence="5">
    <location>
        <begin position="291"/>
        <end position="309"/>
    </location>
</feature>
<evidence type="ECO:0000256" key="4">
    <source>
        <dbReference type="ARBA" id="ARBA00023136"/>
    </source>
</evidence>
<dbReference type="OrthoDB" id="9816314at2"/>
<evidence type="ECO:0000256" key="2">
    <source>
        <dbReference type="ARBA" id="ARBA00022692"/>
    </source>
</evidence>
<feature type="transmembrane region" description="Helical" evidence="5">
    <location>
        <begin position="7"/>
        <end position="25"/>
    </location>
</feature>
<dbReference type="InterPro" id="IPR052185">
    <property type="entry name" value="IPC_Synthase-Related"/>
</dbReference>
<dbReference type="EMBL" id="FOWZ01000004">
    <property type="protein sequence ID" value="SFP38178.1"/>
    <property type="molecule type" value="Genomic_DNA"/>
</dbReference>
<dbReference type="PANTHER" id="PTHR31310:SF7">
    <property type="entry name" value="PA-PHOSPHATASE RELATED-FAMILY PROTEIN DDB_G0268928"/>
    <property type="match status" value="1"/>
</dbReference>
<evidence type="ECO:0000256" key="3">
    <source>
        <dbReference type="ARBA" id="ARBA00022989"/>
    </source>
</evidence>
<feature type="transmembrane region" description="Helical" evidence="5">
    <location>
        <begin position="174"/>
        <end position="200"/>
    </location>
</feature>
<keyword evidence="4 5" id="KW-0472">Membrane</keyword>
<feature type="domain" description="Inositolphosphotransferase Aur1/Ipt1" evidence="6">
    <location>
        <begin position="117"/>
        <end position="302"/>
    </location>
</feature>
<dbReference type="PANTHER" id="PTHR31310">
    <property type="match status" value="1"/>
</dbReference>
<feature type="transmembrane region" description="Helical" evidence="5">
    <location>
        <begin position="265"/>
        <end position="285"/>
    </location>
</feature>
<reference evidence="8" key="1">
    <citation type="submission" date="2016-10" db="EMBL/GenBank/DDBJ databases">
        <authorList>
            <person name="Varghese N."/>
            <person name="Submissions S."/>
        </authorList>
    </citation>
    <scope>NUCLEOTIDE SEQUENCE [LARGE SCALE GENOMIC DNA]</scope>
    <source>
        <strain evidence="8">CGMCC 1.7715</strain>
    </source>
</reference>
<dbReference type="Proteomes" id="UP000199331">
    <property type="component" value="Unassembled WGS sequence"/>
</dbReference>
<dbReference type="InterPro" id="IPR026841">
    <property type="entry name" value="Aur1/Ipt1"/>
</dbReference>
<name>A0A1I5PVP8_9SPHN</name>
<feature type="transmembrane region" description="Helical" evidence="5">
    <location>
        <begin position="144"/>
        <end position="162"/>
    </location>
</feature>
<evidence type="ECO:0000256" key="5">
    <source>
        <dbReference type="SAM" id="Phobius"/>
    </source>
</evidence>
<organism evidence="7 8">
    <name type="scientific">Qipengyuania nanhaisediminis</name>
    <dbReference type="NCBI Taxonomy" id="604088"/>
    <lineage>
        <taxon>Bacteria</taxon>
        <taxon>Pseudomonadati</taxon>
        <taxon>Pseudomonadota</taxon>
        <taxon>Alphaproteobacteria</taxon>
        <taxon>Sphingomonadales</taxon>
        <taxon>Erythrobacteraceae</taxon>
        <taxon>Qipengyuania</taxon>
    </lineage>
</organism>
<evidence type="ECO:0000313" key="7">
    <source>
        <dbReference type="EMBL" id="SFP38178.1"/>
    </source>
</evidence>
<feature type="transmembrane region" description="Helical" evidence="5">
    <location>
        <begin position="37"/>
        <end position="58"/>
    </location>
</feature>
<dbReference type="AlphaFoldDB" id="A0A1I5PVP8"/>
<sequence length="322" mass="36087">MRDRAWIYPAVFLTLSNAALALLLFPNPLALLQGLKIVPFWMLGTLAGFGVVVISKTLKMMRAGEERPLLKLREWADWQLVMTVMAAMTLACLNQTAFLWLKPTLNIYVPFTADPLLADIDRALFLNRDPWTLLTWLNNDWSGLIYHFIWYASITGSLMMLLSRPASARKAAMALTYFVCWSVIGPLIHCLLPAGGPIFYQRLGYGDRFAGIDGGIETERVADFLWHGFESGHFEVASGISAMPSLHVTLAVWTVLCVAQFKPRYALLVAFFAIYVFLLSISLGWHYAIDGIVGGTCAVFIYHILRTIFENRSPQSSTALIR</sequence>
<keyword evidence="3 5" id="KW-1133">Transmembrane helix</keyword>